<evidence type="ECO:0000256" key="2">
    <source>
        <dbReference type="ARBA" id="ARBA00022801"/>
    </source>
</evidence>
<keyword evidence="2" id="KW-0378">Hydrolase</keyword>
<evidence type="ECO:0000256" key="8">
    <source>
        <dbReference type="SAM" id="SignalP"/>
    </source>
</evidence>
<accession>A0A5C3MQP9</accession>
<feature type="active site" description="Proton acceptor" evidence="5">
    <location>
        <position position="132"/>
    </location>
</feature>
<feature type="binding site" evidence="6">
    <location>
        <position position="295"/>
    </location>
    <ligand>
        <name>Ca(2+)</name>
        <dbReference type="ChEBI" id="CHEBI:29108"/>
        <label>1</label>
        <note>catalytic</note>
    </ligand>
</feature>
<protein>
    <submittedName>
        <fullName evidence="9">Paraoxonase 2</fullName>
    </submittedName>
</protein>
<evidence type="ECO:0000256" key="4">
    <source>
        <dbReference type="ARBA" id="ARBA00023180"/>
    </source>
</evidence>
<evidence type="ECO:0000256" key="7">
    <source>
        <dbReference type="PIRSR" id="PIRSR602640-3"/>
    </source>
</evidence>
<dbReference type="PRINTS" id="PR01785">
    <property type="entry name" value="PARAOXONASE"/>
</dbReference>
<organism evidence="9 10">
    <name type="scientific">Heliocybe sulcata</name>
    <dbReference type="NCBI Taxonomy" id="5364"/>
    <lineage>
        <taxon>Eukaryota</taxon>
        <taxon>Fungi</taxon>
        <taxon>Dikarya</taxon>
        <taxon>Basidiomycota</taxon>
        <taxon>Agaricomycotina</taxon>
        <taxon>Agaricomycetes</taxon>
        <taxon>Gloeophyllales</taxon>
        <taxon>Gloeophyllaceae</taxon>
        <taxon>Heliocybe</taxon>
    </lineage>
</organism>
<dbReference type="GO" id="GO:0046872">
    <property type="term" value="F:metal ion binding"/>
    <property type="evidence" value="ECO:0007669"/>
    <property type="project" value="UniProtKB-KW"/>
</dbReference>
<feature type="chain" id="PRO_5022830298" evidence="8">
    <location>
        <begin position="19"/>
        <end position="394"/>
    </location>
</feature>
<comment type="similarity">
    <text evidence="1">Belongs to the paraoxonase family.</text>
</comment>
<feature type="binding site" evidence="6">
    <location>
        <position position="294"/>
    </location>
    <ligand>
        <name>Ca(2+)</name>
        <dbReference type="ChEBI" id="CHEBI:29108"/>
        <label>1</label>
        <note>catalytic</note>
    </ligand>
</feature>
<feature type="signal peptide" evidence="8">
    <location>
        <begin position="1"/>
        <end position="18"/>
    </location>
</feature>
<keyword evidence="6" id="KW-0479">Metal-binding</keyword>
<dbReference type="Proteomes" id="UP000305948">
    <property type="component" value="Unassembled WGS sequence"/>
</dbReference>
<comment type="cofactor">
    <cofactor evidence="6">
        <name>Ca(2+)</name>
        <dbReference type="ChEBI" id="CHEBI:29108"/>
    </cofactor>
    <text evidence="6">Binds 2 calcium ions per subunit.</text>
</comment>
<dbReference type="InterPro" id="IPR002640">
    <property type="entry name" value="Arylesterase"/>
</dbReference>
<feature type="binding site" evidence="6">
    <location>
        <position position="251"/>
    </location>
    <ligand>
        <name>Ca(2+)</name>
        <dbReference type="ChEBI" id="CHEBI:29108"/>
        <label>1</label>
        <note>catalytic</note>
    </ligand>
</feature>
<sequence>MSSIFSLVLAVLVAAVAVYEPRPFYRAIGKAKIDPASITRWANSSALNNQRCVVHREADACEDVKIHFPSSTAFVSCGDPEQRMQWYPCSGRHNARGRRENSFKEHLFKYDIKSKRTTKLRVLGLEGDFITHGIDIYSFPDDPSKVHIFAVNHGRGGDTIVIFSHALGSDSVELVKNVRHPGIYNANGVAARGPLDFYITNDHHYTSKGGILRLLEEKYGPWTWATNVQYCDATGPITACRQVSDTFPGANGILISGDELYVGDARSGDARIFEIQPDRSLINIATIHLGGAADNINIIPTTRDLVISVFPDVERSHEYQANFRELGKSYKVPAATVRLDRSEGFKPELIYYDDGSVISYQTVAAIDPYNNVLINGGVIQYGGFAVCELDKGVV</sequence>
<evidence type="ECO:0000256" key="6">
    <source>
        <dbReference type="PIRSR" id="PIRSR602640-2"/>
    </source>
</evidence>
<dbReference type="GO" id="GO:0004064">
    <property type="term" value="F:arylesterase activity"/>
    <property type="evidence" value="ECO:0007669"/>
    <property type="project" value="InterPro"/>
</dbReference>
<evidence type="ECO:0000313" key="10">
    <source>
        <dbReference type="Proteomes" id="UP000305948"/>
    </source>
</evidence>
<gene>
    <name evidence="9" type="ORF">OE88DRAFT_1686557</name>
</gene>
<feature type="disulfide bond" description="In form B" evidence="7">
    <location>
        <begin position="52"/>
        <end position="387"/>
    </location>
</feature>
<dbReference type="PANTHER" id="PTHR11799:SF12">
    <property type="entry name" value="PARAOXONASE-RELATED"/>
    <property type="match status" value="1"/>
</dbReference>
<dbReference type="Gene3D" id="2.120.10.30">
    <property type="entry name" value="TolB, C-terminal domain"/>
    <property type="match status" value="1"/>
</dbReference>
<dbReference type="SUPFAM" id="SSF63829">
    <property type="entry name" value="Calcium-dependent phosphotriesterase"/>
    <property type="match status" value="1"/>
</dbReference>
<reference evidence="9 10" key="1">
    <citation type="journal article" date="2019" name="Nat. Ecol. Evol.">
        <title>Megaphylogeny resolves global patterns of mushroom evolution.</title>
        <authorList>
            <person name="Varga T."/>
            <person name="Krizsan K."/>
            <person name="Foldi C."/>
            <person name="Dima B."/>
            <person name="Sanchez-Garcia M."/>
            <person name="Sanchez-Ramirez S."/>
            <person name="Szollosi G.J."/>
            <person name="Szarkandi J.G."/>
            <person name="Papp V."/>
            <person name="Albert L."/>
            <person name="Andreopoulos W."/>
            <person name="Angelini C."/>
            <person name="Antonin V."/>
            <person name="Barry K.W."/>
            <person name="Bougher N.L."/>
            <person name="Buchanan P."/>
            <person name="Buyck B."/>
            <person name="Bense V."/>
            <person name="Catcheside P."/>
            <person name="Chovatia M."/>
            <person name="Cooper J."/>
            <person name="Damon W."/>
            <person name="Desjardin D."/>
            <person name="Finy P."/>
            <person name="Geml J."/>
            <person name="Haridas S."/>
            <person name="Hughes K."/>
            <person name="Justo A."/>
            <person name="Karasinski D."/>
            <person name="Kautmanova I."/>
            <person name="Kiss B."/>
            <person name="Kocsube S."/>
            <person name="Kotiranta H."/>
            <person name="LaButti K.M."/>
            <person name="Lechner B.E."/>
            <person name="Liimatainen K."/>
            <person name="Lipzen A."/>
            <person name="Lukacs Z."/>
            <person name="Mihaltcheva S."/>
            <person name="Morgado L.N."/>
            <person name="Niskanen T."/>
            <person name="Noordeloos M.E."/>
            <person name="Ohm R.A."/>
            <person name="Ortiz-Santana B."/>
            <person name="Ovrebo C."/>
            <person name="Racz N."/>
            <person name="Riley R."/>
            <person name="Savchenko A."/>
            <person name="Shiryaev A."/>
            <person name="Soop K."/>
            <person name="Spirin V."/>
            <person name="Szebenyi C."/>
            <person name="Tomsovsky M."/>
            <person name="Tulloss R.E."/>
            <person name="Uehling J."/>
            <person name="Grigoriev I.V."/>
            <person name="Vagvolgyi C."/>
            <person name="Papp T."/>
            <person name="Martin F.M."/>
            <person name="Miettinen O."/>
            <person name="Hibbett D.S."/>
            <person name="Nagy L.G."/>
        </authorList>
    </citation>
    <scope>NUCLEOTIDE SEQUENCE [LARGE SCALE GENOMIC DNA]</scope>
    <source>
        <strain evidence="9 10">OMC1185</strain>
    </source>
</reference>
<evidence type="ECO:0000313" key="9">
    <source>
        <dbReference type="EMBL" id="TFK47145.1"/>
    </source>
</evidence>
<evidence type="ECO:0000256" key="1">
    <source>
        <dbReference type="ARBA" id="ARBA00008595"/>
    </source>
</evidence>
<proteinExistence type="inferred from homology"/>
<dbReference type="EMBL" id="ML213525">
    <property type="protein sequence ID" value="TFK47145.1"/>
    <property type="molecule type" value="Genomic_DNA"/>
</dbReference>
<evidence type="ECO:0000256" key="5">
    <source>
        <dbReference type="PIRSR" id="PIRSR602640-1"/>
    </source>
</evidence>
<keyword evidence="4" id="KW-0325">Glycoprotein</keyword>
<dbReference type="OrthoDB" id="3156600at2759"/>
<keyword evidence="10" id="KW-1185">Reference proteome</keyword>
<name>A0A5C3MQP9_9AGAM</name>
<keyword evidence="3 7" id="KW-1015">Disulfide bond</keyword>
<dbReference type="PANTHER" id="PTHR11799">
    <property type="entry name" value="PARAOXONASE"/>
    <property type="match status" value="1"/>
</dbReference>
<evidence type="ECO:0000256" key="3">
    <source>
        <dbReference type="ARBA" id="ARBA00023157"/>
    </source>
</evidence>
<feature type="binding site" evidence="6">
    <location>
        <position position="63"/>
    </location>
    <ligand>
        <name>Ca(2+)</name>
        <dbReference type="ChEBI" id="CHEBI:29108"/>
        <label>1</label>
        <note>catalytic</note>
    </ligand>
</feature>
<feature type="binding site" evidence="6">
    <location>
        <position position="187"/>
    </location>
    <ligand>
        <name>Ca(2+)</name>
        <dbReference type="ChEBI" id="CHEBI:29108"/>
        <label>1</label>
        <note>catalytic</note>
    </ligand>
</feature>
<dbReference type="InterPro" id="IPR011042">
    <property type="entry name" value="6-blade_b-propeller_TolB-like"/>
</dbReference>
<keyword evidence="6" id="KW-0106">Calcium</keyword>
<dbReference type="InterPro" id="IPR051288">
    <property type="entry name" value="Serum_paraoxonase/arylesterase"/>
</dbReference>
<feature type="binding site" evidence="6">
    <location>
        <position position="134"/>
    </location>
    <ligand>
        <name>Ca(2+)</name>
        <dbReference type="ChEBI" id="CHEBI:29108"/>
        <label>1</label>
        <note>catalytic</note>
    </ligand>
</feature>
<keyword evidence="8" id="KW-0732">Signal</keyword>
<dbReference type="AlphaFoldDB" id="A0A5C3MQP9"/>